<evidence type="ECO:0000259" key="3">
    <source>
        <dbReference type="Pfam" id="PF13100"/>
    </source>
</evidence>
<dbReference type="GO" id="GO:0015920">
    <property type="term" value="P:lipopolysaccharide transport"/>
    <property type="evidence" value="ECO:0007669"/>
    <property type="project" value="TreeGrafter"/>
</dbReference>
<accession>A0A556MGP5</accession>
<comment type="caution">
    <text evidence="4">The sequence shown here is derived from an EMBL/GenBank/DDBJ whole genome shotgun (WGS) entry which is preliminary data.</text>
</comment>
<dbReference type="InterPro" id="IPR005653">
    <property type="entry name" value="OstA-like_N"/>
</dbReference>
<dbReference type="OrthoDB" id="9805931at2"/>
<dbReference type="PANTHER" id="PTHR36504:SF1">
    <property type="entry name" value="LIPOPOLYSACCHARIDE EXPORT SYSTEM PROTEIN LPTA"/>
    <property type="match status" value="1"/>
</dbReference>
<reference evidence="4 5" key="1">
    <citation type="submission" date="2019-07" db="EMBL/GenBank/DDBJ databases">
        <authorList>
            <person name="Huq M.A."/>
        </authorList>
    </citation>
    <scope>NUCLEOTIDE SEQUENCE [LARGE SCALE GENOMIC DNA]</scope>
    <source>
        <strain evidence="4 5">MAH-3</strain>
    </source>
</reference>
<dbReference type="Pfam" id="PF13100">
    <property type="entry name" value="OstA_2"/>
    <property type="match status" value="1"/>
</dbReference>
<dbReference type="Proteomes" id="UP000316008">
    <property type="component" value="Unassembled WGS sequence"/>
</dbReference>
<dbReference type="EMBL" id="VLPL01000012">
    <property type="protein sequence ID" value="TSJ39060.1"/>
    <property type="molecule type" value="Genomic_DNA"/>
</dbReference>
<evidence type="ECO:0000259" key="2">
    <source>
        <dbReference type="Pfam" id="PF03968"/>
    </source>
</evidence>
<feature type="domain" description="Organic solvent tolerance-like N-terminal" evidence="3">
    <location>
        <begin position="43"/>
        <end position="187"/>
    </location>
</feature>
<protein>
    <recommendedName>
        <fullName evidence="2 3">Organic solvent tolerance-like N-terminal domain-containing protein</fullName>
    </recommendedName>
</protein>
<evidence type="ECO:0000313" key="5">
    <source>
        <dbReference type="Proteomes" id="UP000316008"/>
    </source>
</evidence>
<dbReference type="GO" id="GO:0017089">
    <property type="term" value="F:glycolipid transfer activity"/>
    <property type="evidence" value="ECO:0007669"/>
    <property type="project" value="TreeGrafter"/>
</dbReference>
<dbReference type="GO" id="GO:0009279">
    <property type="term" value="C:cell outer membrane"/>
    <property type="evidence" value="ECO:0007669"/>
    <property type="project" value="TreeGrafter"/>
</dbReference>
<keyword evidence="1" id="KW-0732">Signal</keyword>
<dbReference type="AlphaFoldDB" id="A0A556MGP5"/>
<gene>
    <name evidence="4" type="ORF">FO442_17965</name>
</gene>
<keyword evidence="5" id="KW-1185">Reference proteome</keyword>
<dbReference type="PANTHER" id="PTHR36504">
    <property type="entry name" value="LIPOPOLYSACCHARIDE EXPORT SYSTEM PROTEIN LPTA"/>
    <property type="match status" value="1"/>
</dbReference>
<dbReference type="InterPro" id="IPR052037">
    <property type="entry name" value="LPS_export_LptA"/>
</dbReference>
<dbReference type="Gene3D" id="2.60.450.10">
    <property type="entry name" value="Lipopolysaccharide (LPS) transport protein A like domain"/>
    <property type="match status" value="3"/>
</dbReference>
<dbReference type="GO" id="GO:0030288">
    <property type="term" value="C:outer membrane-bounded periplasmic space"/>
    <property type="evidence" value="ECO:0007669"/>
    <property type="project" value="TreeGrafter"/>
</dbReference>
<proteinExistence type="predicted"/>
<evidence type="ECO:0000313" key="4">
    <source>
        <dbReference type="EMBL" id="TSJ39060.1"/>
    </source>
</evidence>
<sequence length="535" mass="62066">MKLFNTYLYRIALSLSAIFVCAQFSYGQGSWLELLPGAKKLSYDDKTGKQRLTGFLNFKYQGNVMFCDSAHYKERTGEVWAYGKVQINKADTLNLFCDSMYYNGKTRLAKLWGHVRIRDREYKLTTDSLDYDARSSKAIYRNKGRLENITTNEVLTSVYGYFYPNTEEAFFKGNVVYKSDELKLTTDTLHYNYLVHKVFFYGPTVGTTKDAKFYCDKGWYHVETEEGLLTSHAKIEQIPRVITGDSLYYAPKRKFAEGRGNVQMLDTAQKVQFNAGFFTSDGKTLTDVLTDYPLIRIMKSKDTLFLRADTLVHLRDTLEKTLRIRGGRDVRIFQNKIQGVADSLDYKKTDSIMDLWGNAHFWSYNSELIGDTIRVFIKNDTLIDKAHLYPHAFAANELDSGRYYNQLSGKEIWSYFKNNELVRSDVNGQAKTIFYPEEEEKTDSAVVVKRMGLNRIYSTDLKVYLDSGEVVGITYINQPDGKFYPIDKINPEEQFLKEFKWNPLLRPKTWQELLEPRKVPSEMVEEKKDPGVRNK</sequence>
<feature type="domain" description="Organic solvent tolerance-like N-terminal" evidence="2">
    <location>
        <begin position="302"/>
        <end position="379"/>
    </location>
</feature>
<name>A0A556MGP5_9FLAO</name>
<dbReference type="Pfam" id="PF03968">
    <property type="entry name" value="LptD_N"/>
    <property type="match status" value="1"/>
</dbReference>
<evidence type="ECO:0000256" key="1">
    <source>
        <dbReference type="ARBA" id="ARBA00022729"/>
    </source>
</evidence>
<organism evidence="4 5">
    <name type="scientific">Fluviicola chungangensis</name>
    <dbReference type="NCBI Taxonomy" id="2597671"/>
    <lineage>
        <taxon>Bacteria</taxon>
        <taxon>Pseudomonadati</taxon>
        <taxon>Bacteroidota</taxon>
        <taxon>Flavobacteriia</taxon>
        <taxon>Flavobacteriales</taxon>
        <taxon>Crocinitomicaceae</taxon>
        <taxon>Fluviicola</taxon>
    </lineage>
</organism>